<evidence type="ECO:0000256" key="1">
    <source>
        <dbReference type="SAM" id="Phobius"/>
    </source>
</evidence>
<dbReference type="KEGG" id="thi:THI_2062"/>
<organism evidence="2 3">
    <name type="scientific">Thiomonas arsenitoxydans (strain DSM 22701 / CIP 110005 / 3As)</name>
    <dbReference type="NCBI Taxonomy" id="426114"/>
    <lineage>
        <taxon>Bacteria</taxon>
        <taxon>Pseudomonadati</taxon>
        <taxon>Pseudomonadota</taxon>
        <taxon>Betaproteobacteria</taxon>
        <taxon>Burkholderiales</taxon>
        <taxon>Thiomonas</taxon>
    </lineage>
</organism>
<proteinExistence type="predicted"/>
<feature type="transmembrane region" description="Helical" evidence="1">
    <location>
        <begin position="12"/>
        <end position="29"/>
    </location>
</feature>
<gene>
    <name evidence="2" type="ordered locus">THI_2062</name>
</gene>
<name>D6CTV0_THIA3</name>
<feature type="transmembrane region" description="Helical" evidence="1">
    <location>
        <begin position="35"/>
        <end position="54"/>
    </location>
</feature>
<reference evidence="3" key="2">
    <citation type="journal article" date="2010" name="PLoS Genet.">
        <title>Structure, function, and evolution of the Thiomonas spp. genome.</title>
        <authorList>
            <person name="Arsene-Ploetze F."/>
            <person name="Koechler S."/>
            <person name="Marchal M."/>
            <person name="Coppee J.Y."/>
            <person name="Chandler M."/>
            <person name="Bonnefoy V."/>
            <person name="Brochier-Armanet C."/>
            <person name="Barakat M."/>
            <person name="Barbe V."/>
            <person name="Battaglia-Brunet F."/>
            <person name="Bruneel O."/>
            <person name="Bryan C.G."/>
            <person name="Cleiss-Arnold J."/>
            <person name="Cruveiller S."/>
            <person name="Erhardt M."/>
            <person name="Heinrich-Salmeron A."/>
            <person name="Hommais F."/>
            <person name="Joulian C."/>
            <person name="Krin E."/>
            <person name="Lieutaud A."/>
            <person name="Lievremont D."/>
            <person name="Michel C."/>
            <person name="Muller D."/>
            <person name="Ortet P."/>
            <person name="Proux C."/>
            <person name="Siguier P."/>
            <person name="Roche D."/>
            <person name="Rouy Z."/>
            <person name="Salvignol G."/>
            <person name="Slyemi D."/>
            <person name="Talla E."/>
            <person name="Weiss S."/>
            <person name="Weissenbach J."/>
            <person name="Medigue C."/>
            <person name="Bertin P.N."/>
        </authorList>
    </citation>
    <scope>NUCLEOTIDE SEQUENCE [LARGE SCALE GENOMIC DNA]</scope>
    <source>
        <strain evidence="3">DSM 22701 / CIP 110005 / 3As</strain>
    </source>
</reference>
<protein>
    <submittedName>
        <fullName evidence="2">Uncharacterized protein</fullName>
    </submittedName>
</protein>
<keyword evidence="1" id="KW-1133">Transmembrane helix</keyword>
<keyword evidence="1" id="KW-0812">Transmembrane</keyword>
<sequence length="58" mass="6353">MQQHLDVQHEAPLSLWIAGGVAAIAYITALHFATYWTASGTLAFLAAVSAVRWLRSNR</sequence>
<dbReference type="EMBL" id="FP475956">
    <property type="protein sequence ID" value="CAZ88719.1"/>
    <property type="molecule type" value="Genomic_DNA"/>
</dbReference>
<dbReference type="HOGENOM" id="CLU_2977840_0_0_4"/>
<keyword evidence="1" id="KW-0472">Membrane</keyword>
<dbReference type="Proteomes" id="UP000002372">
    <property type="component" value="Chromosome"/>
</dbReference>
<evidence type="ECO:0000313" key="3">
    <source>
        <dbReference type="Proteomes" id="UP000002372"/>
    </source>
</evidence>
<dbReference type="AlphaFoldDB" id="D6CTV0"/>
<accession>D6CTV0</accession>
<dbReference type="RefSeq" id="WP_013106027.1">
    <property type="nucleotide sequence ID" value="NC_014145.1"/>
</dbReference>
<evidence type="ECO:0000313" key="2">
    <source>
        <dbReference type="EMBL" id="CAZ88719.1"/>
    </source>
</evidence>
<reference key="1">
    <citation type="submission" date="2009-07" db="EMBL/GenBank/DDBJ databases">
        <authorList>
            <person name="Genoscope - CEA"/>
        </authorList>
    </citation>
    <scope>NUCLEOTIDE SEQUENCE</scope>
    <source>
        <strain>3As</strain>
    </source>
</reference>